<dbReference type="EMBL" id="KN834790">
    <property type="protein sequence ID" value="KIK57496.1"/>
    <property type="molecule type" value="Genomic_DNA"/>
</dbReference>
<feature type="compositionally biased region" description="Low complexity" evidence="1">
    <location>
        <begin position="52"/>
        <end position="87"/>
    </location>
</feature>
<proteinExistence type="predicted"/>
<sequence>MVKTPVKGSPSGWRYHPYTSAAADFPPAESPPKTPRKQHSGTATLLEFIKSPTQKTPKTPCMPKTPQKQGGSGSRDVSPGSSSPSKSALKKQRVEVWNRWCEQNKWNPKDDPHYTQKIGTQEVHRTEAKQYFCLADKEIDTVPYITFKNEYNERQPGRSYNLANLHTLVSRKSAYLAGLHEENSGLDPKKNEAEFLKRGWKLFTGENEKREQNCLNRTGQNRKQPRIWKIIQKRDPFMNSLRRNRKDRPGGSWTSRVYDDDGSYIGEWLNFQFDPDAGDYADFYASFERFRPKDADWDCGGAYHSIGFSLPKDKDAQLSLIAAIVQSIPVVPPILRVPFLSITRMFLRSSTLDCIPDMHWRWGTLVSRLEILADAEIRAGYVTILVYLDLPPKAPGLSTAVSPPRRVLSSVQVPLFLQAQKSELACIRLANVGVGATFTVAPSETIECPISDSALFSNYNRQPFFLGFYSEPSLIDNANQLVVSSMEQL</sequence>
<organism evidence="2 3">
    <name type="scientific">Collybiopsis luxurians FD-317 M1</name>
    <dbReference type="NCBI Taxonomy" id="944289"/>
    <lineage>
        <taxon>Eukaryota</taxon>
        <taxon>Fungi</taxon>
        <taxon>Dikarya</taxon>
        <taxon>Basidiomycota</taxon>
        <taxon>Agaricomycotina</taxon>
        <taxon>Agaricomycetes</taxon>
        <taxon>Agaricomycetidae</taxon>
        <taxon>Agaricales</taxon>
        <taxon>Marasmiineae</taxon>
        <taxon>Omphalotaceae</taxon>
        <taxon>Collybiopsis</taxon>
        <taxon>Collybiopsis luxurians</taxon>
    </lineage>
</organism>
<evidence type="ECO:0000313" key="3">
    <source>
        <dbReference type="Proteomes" id="UP000053593"/>
    </source>
</evidence>
<dbReference type="AlphaFoldDB" id="A0A0D0BQS5"/>
<gene>
    <name evidence="2" type="ORF">GYMLUDRAFT_263008</name>
</gene>
<feature type="region of interest" description="Disordered" evidence="1">
    <location>
        <begin position="1"/>
        <end position="91"/>
    </location>
</feature>
<dbReference type="OrthoDB" id="2752459at2759"/>
<dbReference type="HOGENOM" id="CLU_557830_0_0_1"/>
<accession>A0A0D0BQS5</accession>
<keyword evidence="3" id="KW-1185">Reference proteome</keyword>
<dbReference type="Proteomes" id="UP000053593">
    <property type="component" value="Unassembled WGS sequence"/>
</dbReference>
<reference evidence="2 3" key="1">
    <citation type="submission" date="2014-04" db="EMBL/GenBank/DDBJ databases">
        <title>Evolutionary Origins and Diversification of the Mycorrhizal Mutualists.</title>
        <authorList>
            <consortium name="DOE Joint Genome Institute"/>
            <consortium name="Mycorrhizal Genomics Consortium"/>
            <person name="Kohler A."/>
            <person name="Kuo A."/>
            <person name="Nagy L.G."/>
            <person name="Floudas D."/>
            <person name="Copeland A."/>
            <person name="Barry K.W."/>
            <person name="Cichocki N."/>
            <person name="Veneault-Fourrey C."/>
            <person name="LaButti K."/>
            <person name="Lindquist E.A."/>
            <person name="Lipzen A."/>
            <person name="Lundell T."/>
            <person name="Morin E."/>
            <person name="Murat C."/>
            <person name="Riley R."/>
            <person name="Ohm R."/>
            <person name="Sun H."/>
            <person name="Tunlid A."/>
            <person name="Henrissat B."/>
            <person name="Grigoriev I.V."/>
            <person name="Hibbett D.S."/>
            <person name="Martin F."/>
        </authorList>
    </citation>
    <scope>NUCLEOTIDE SEQUENCE [LARGE SCALE GENOMIC DNA]</scope>
    <source>
        <strain evidence="2 3">FD-317 M1</strain>
    </source>
</reference>
<name>A0A0D0BQS5_9AGAR</name>
<evidence type="ECO:0000313" key="2">
    <source>
        <dbReference type="EMBL" id="KIK57496.1"/>
    </source>
</evidence>
<evidence type="ECO:0000256" key="1">
    <source>
        <dbReference type="SAM" id="MobiDB-lite"/>
    </source>
</evidence>
<protein>
    <submittedName>
        <fullName evidence="2">Uncharacterized protein</fullName>
    </submittedName>
</protein>